<evidence type="ECO:0000313" key="1">
    <source>
        <dbReference type="EMBL" id="KAI7994934.1"/>
    </source>
</evidence>
<accession>A0ACC0G288</accession>
<reference evidence="1 2" key="1">
    <citation type="journal article" date="2022" name="Plant J.">
        <title>Chromosome-level genome of Camellia lanceoleosa provides a valuable resource for understanding genome evolution and self-incompatibility.</title>
        <authorList>
            <person name="Gong W."/>
            <person name="Xiao S."/>
            <person name="Wang L."/>
            <person name="Liao Z."/>
            <person name="Chang Y."/>
            <person name="Mo W."/>
            <person name="Hu G."/>
            <person name="Li W."/>
            <person name="Zhao G."/>
            <person name="Zhu H."/>
            <person name="Hu X."/>
            <person name="Ji K."/>
            <person name="Xiang X."/>
            <person name="Song Q."/>
            <person name="Yuan D."/>
            <person name="Jin S."/>
            <person name="Zhang L."/>
        </authorList>
    </citation>
    <scope>NUCLEOTIDE SEQUENCE [LARGE SCALE GENOMIC DNA]</scope>
    <source>
        <strain evidence="1">SQ_2022a</strain>
    </source>
</reference>
<comment type="caution">
    <text evidence="1">The sequence shown here is derived from an EMBL/GenBank/DDBJ whole genome shotgun (WGS) entry which is preliminary data.</text>
</comment>
<protein>
    <submittedName>
        <fullName evidence="1">Uncharacterized protein</fullName>
    </submittedName>
</protein>
<evidence type="ECO:0000313" key="2">
    <source>
        <dbReference type="Proteomes" id="UP001060215"/>
    </source>
</evidence>
<dbReference type="Proteomes" id="UP001060215">
    <property type="component" value="Chromosome 12"/>
</dbReference>
<dbReference type="EMBL" id="CM045769">
    <property type="protein sequence ID" value="KAI7994934.1"/>
    <property type="molecule type" value="Genomic_DNA"/>
</dbReference>
<proteinExistence type="predicted"/>
<gene>
    <name evidence="1" type="ORF">LOK49_LG11G00844</name>
</gene>
<name>A0ACC0G288_9ERIC</name>
<keyword evidence="2" id="KW-1185">Reference proteome</keyword>
<sequence length="56" mass="6568">MVCSVYFFRVSTILTWVSITFKYMAYQAQLTQILSHMDKWVILSLATMGIQPFRAM</sequence>
<organism evidence="1 2">
    <name type="scientific">Camellia lanceoleosa</name>
    <dbReference type="NCBI Taxonomy" id="1840588"/>
    <lineage>
        <taxon>Eukaryota</taxon>
        <taxon>Viridiplantae</taxon>
        <taxon>Streptophyta</taxon>
        <taxon>Embryophyta</taxon>
        <taxon>Tracheophyta</taxon>
        <taxon>Spermatophyta</taxon>
        <taxon>Magnoliopsida</taxon>
        <taxon>eudicotyledons</taxon>
        <taxon>Gunneridae</taxon>
        <taxon>Pentapetalae</taxon>
        <taxon>asterids</taxon>
        <taxon>Ericales</taxon>
        <taxon>Theaceae</taxon>
        <taxon>Camellia</taxon>
    </lineage>
</organism>